<dbReference type="RefSeq" id="XP_070854670.1">
    <property type="nucleotide sequence ID" value="XM_070998569.1"/>
</dbReference>
<accession>A0ABM4TXH1</accession>
<gene>
    <name evidence="2" type="primary">LOC139354343</name>
</gene>
<reference evidence="2" key="1">
    <citation type="submission" date="2025-08" db="UniProtKB">
        <authorList>
            <consortium name="RefSeq"/>
        </authorList>
    </citation>
    <scope>IDENTIFICATION</scope>
</reference>
<organism evidence="1 2">
    <name type="scientific">Drosophila suzukii</name>
    <name type="common">Spotted-wing drosophila fruit fly</name>
    <dbReference type="NCBI Taxonomy" id="28584"/>
    <lineage>
        <taxon>Eukaryota</taxon>
        <taxon>Metazoa</taxon>
        <taxon>Ecdysozoa</taxon>
        <taxon>Arthropoda</taxon>
        <taxon>Hexapoda</taxon>
        <taxon>Insecta</taxon>
        <taxon>Pterygota</taxon>
        <taxon>Neoptera</taxon>
        <taxon>Endopterygota</taxon>
        <taxon>Diptera</taxon>
        <taxon>Brachycera</taxon>
        <taxon>Muscomorpha</taxon>
        <taxon>Ephydroidea</taxon>
        <taxon>Drosophilidae</taxon>
        <taxon>Drosophila</taxon>
        <taxon>Sophophora</taxon>
    </lineage>
</organism>
<sequence length="179" mass="20396">MIDTRLSYKEHLEYANKKAAATARSLARILLNTRGPKQERRKLIASVVTSQVLYAAPVWAKAATTPSYMSSVVRTHRLCAKRISCAFRTISEEAALVIADLVPEQELVREAVEVEETVTTTDDQTRREARWPTRKKSISRWDSATSGHWTHDLIPVLSPWLERRHGRVDFYLTQILSGH</sequence>
<dbReference type="Proteomes" id="UP001652628">
    <property type="component" value="Chromosome 2"/>
</dbReference>
<keyword evidence="1" id="KW-1185">Reference proteome</keyword>
<evidence type="ECO:0000313" key="2">
    <source>
        <dbReference type="RefSeq" id="XP_070854670.1"/>
    </source>
</evidence>
<proteinExistence type="predicted"/>
<name>A0ABM4TXH1_DROSZ</name>
<evidence type="ECO:0000313" key="1">
    <source>
        <dbReference type="Proteomes" id="UP001652628"/>
    </source>
</evidence>
<dbReference type="GeneID" id="139354343"/>
<protein>
    <submittedName>
        <fullName evidence="2">Uncharacterized protein</fullName>
    </submittedName>
</protein>